<feature type="compositionally biased region" description="Low complexity" evidence="1">
    <location>
        <begin position="392"/>
        <end position="407"/>
    </location>
</feature>
<accession>A0A1J4P2B0</accession>
<dbReference type="STRING" id="1428628.WN71_005400"/>
<evidence type="ECO:0000259" key="2">
    <source>
        <dbReference type="SMART" id="SM00458"/>
    </source>
</evidence>
<name>A0A1J4P2B0_9ACTN</name>
<dbReference type="GO" id="GO:0016787">
    <property type="term" value="F:hydrolase activity"/>
    <property type="evidence" value="ECO:0007669"/>
    <property type="project" value="UniProtKB-KW"/>
</dbReference>
<dbReference type="SUPFAM" id="SSF50370">
    <property type="entry name" value="Ricin B-like lectins"/>
    <property type="match status" value="1"/>
</dbReference>
<dbReference type="AlphaFoldDB" id="A0A1J4P2B0"/>
<dbReference type="PROSITE" id="PS50231">
    <property type="entry name" value="RICIN_B_LECTIN"/>
    <property type="match status" value="1"/>
</dbReference>
<feature type="region of interest" description="Disordered" evidence="1">
    <location>
        <begin position="1"/>
        <end position="22"/>
    </location>
</feature>
<evidence type="ECO:0000313" key="4">
    <source>
        <dbReference type="Proteomes" id="UP000034196"/>
    </source>
</evidence>
<evidence type="ECO:0000256" key="1">
    <source>
        <dbReference type="SAM" id="MobiDB-lite"/>
    </source>
</evidence>
<dbReference type="CDD" id="cd00161">
    <property type="entry name" value="beta-trefoil_Ricin-like"/>
    <property type="match status" value="1"/>
</dbReference>
<dbReference type="RefSeq" id="WP_046590438.1">
    <property type="nucleotide sequence ID" value="NZ_LAVA02000011.1"/>
</dbReference>
<dbReference type="InterPro" id="IPR035992">
    <property type="entry name" value="Ricin_B-like_lectins"/>
</dbReference>
<comment type="caution">
    <text evidence="3">The sequence shown here is derived from an EMBL/GenBank/DDBJ whole genome shotgun (WGS) entry which is preliminary data.</text>
</comment>
<dbReference type="Proteomes" id="UP000034196">
    <property type="component" value="Unassembled WGS sequence"/>
</dbReference>
<dbReference type="InterPro" id="IPR000772">
    <property type="entry name" value="Ricin_B_lectin"/>
</dbReference>
<dbReference type="Gene3D" id="2.80.10.50">
    <property type="match status" value="1"/>
</dbReference>
<dbReference type="Pfam" id="PF00652">
    <property type="entry name" value="Ricin_B_lectin"/>
    <property type="match status" value="1"/>
</dbReference>
<dbReference type="OrthoDB" id="5056661at2"/>
<reference evidence="3" key="1">
    <citation type="submission" date="2016-10" db="EMBL/GenBank/DDBJ databases">
        <title>Genome sequence of Streptomyces mangrovisoli MUSC 149.</title>
        <authorList>
            <person name="Lee L.-H."/>
            <person name="Ser H.-L."/>
        </authorList>
    </citation>
    <scope>NUCLEOTIDE SEQUENCE [LARGE SCALE GENOMIC DNA]</scope>
    <source>
        <strain evidence="3">MUSC 149</strain>
    </source>
</reference>
<feature type="compositionally biased region" description="Pro residues" evidence="1">
    <location>
        <begin position="1"/>
        <end position="17"/>
    </location>
</feature>
<feature type="region of interest" description="Disordered" evidence="1">
    <location>
        <begin position="373"/>
        <end position="412"/>
    </location>
</feature>
<feature type="region of interest" description="Disordered" evidence="1">
    <location>
        <begin position="545"/>
        <end position="564"/>
    </location>
</feature>
<dbReference type="SMART" id="SM00458">
    <property type="entry name" value="RICIN"/>
    <property type="match status" value="1"/>
</dbReference>
<feature type="compositionally biased region" description="Low complexity" evidence="1">
    <location>
        <begin position="274"/>
        <end position="283"/>
    </location>
</feature>
<gene>
    <name evidence="3" type="ORF">WN71_005400</name>
</gene>
<keyword evidence="3" id="KW-0378">Hydrolase</keyword>
<organism evidence="3 4">
    <name type="scientific">Streptomyces mangrovisoli</name>
    <dbReference type="NCBI Taxonomy" id="1428628"/>
    <lineage>
        <taxon>Bacteria</taxon>
        <taxon>Bacillati</taxon>
        <taxon>Actinomycetota</taxon>
        <taxon>Actinomycetes</taxon>
        <taxon>Kitasatosporales</taxon>
        <taxon>Streptomycetaceae</taxon>
        <taxon>Streptomyces</taxon>
    </lineage>
</organism>
<protein>
    <submittedName>
        <fullName evidence="3">Hydrolase</fullName>
    </submittedName>
</protein>
<dbReference type="EMBL" id="LAVA02000011">
    <property type="protein sequence ID" value="OIJ68897.1"/>
    <property type="molecule type" value="Genomic_DNA"/>
</dbReference>
<evidence type="ECO:0000313" key="3">
    <source>
        <dbReference type="EMBL" id="OIJ68897.1"/>
    </source>
</evidence>
<feature type="domain" description="Ricin B lectin" evidence="2">
    <location>
        <begin position="411"/>
        <end position="541"/>
    </location>
</feature>
<keyword evidence="4" id="KW-1185">Reference proteome</keyword>
<feature type="region of interest" description="Disordered" evidence="1">
    <location>
        <begin position="271"/>
        <end position="337"/>
    </location>
</feature>
<sequence>MPTPHPPSASAPGGPPGEPDESLAARLRGSPDGEVAAVTALLIARHWSPAHTYAVLCLGSSAGVAEMVTAAAFHQVLDRLTLGEPGVALRPRLLLTVRDTVRLWAAEHRISGTLPELNQPGGARALASSPVEPPEHRALAARSFQELAPYFQCLLWHTEVEAEPLAVPAALLGMDAEFATAGLEQAAEKFREGCVRAHRELAPTDECRHYNRLLDISLSRGGALLPDIRKHLAECRYCRNAAEQLSHFEGGLGVLLAEAVLGWEAARYLDSRPGRAQPGNRPRAAARRGRGGSRDGGRRGPGGGAGGGGGGAGAGTGGGRGHGRHHREGLLSRLPVPGRVGDLFRSSRALLTGVGLASAGLLVVGVVVADRSGGGGTGAPVSSTGSLGGRNASSTASATAGSPPATAHLSTAGVTRLRNTGTGLCLAVRGTPTAGAAAELAVCSGARSQQWSYGADGLLRSADGSGLCLDSHADAGVVIVNTCAARGSGRGDDVRYDFTPQGELLARWDGQLALTSTTGVAGGDVVVKVRDGSAGQRWLSDPVPGVPGSLSLAGTGAPPNDRGF</sequence>
<proteinExistence type="predicted"/>
<feature type="compositionally biased region" description="Gly residues" evidence="1">
    <location>
        <begin position="299"/>
        <end position="320"/>
    </location>
</feature>